<feature type="region of interest" description="Disordered" evidence="1">
    <location>
        <begin position="32"/>
        <end position="63"/>
    </location>
</feature>
<keyword evidence="3" id="KW-1185">Reference proteome</keyword>
<dbReference type="Proteomes" id="UP000035762">
    <property type="component" value="Unassembled WGS sequence"/>
</dbReference>
<evidence type="ECO:0000313" key="2">
    <source>
        <dbReference type="EMBL" id="CEG08002.1"/>
    </source>
</evidence>
<dbReference type="AlphaFoldDB" id="A0A090MP05"/>
<sequence>MERFIHFENIAITGSSLRKSKTRKKGLFSVSYWQKKRRKRSPQPRTASGGIQSPRPRNGTEFF</sequence>
<comment type="caution">
    <text evidence="2">The sequence shown here is derived from an EMBL/GenBank/DDBJ whole genome shotgun (WGS) entry which is preliminary data.</text>
</comment>
<protein>
    <submittedName>
        <fullName evidence="2">Uncharacterized protein</fullName>
    </submittedName>
</protein>
<reference evidence="2 3" key="1">
    <citation type="journal article" date="2014" name="Genome Announc.">
        <title>Genome Sequence of Afipia felis Strain 76713, Isolated in Hospital Water Using an Amoeba Co-Culture Procedure.</title>
        <authorList>
            <person name="Benamar S."/>
            <person name="La Scola B."/>
            <person name="Croce O."/>
        </authorList>
    </citation>
    <scope>NUCLEOTIDE SEQUENCE [LARGE SCALE GENOMIC DNA]</scope>
    <source>
        <strain evidence="2 3">76713</strain>
    </source>
</reference>
<proteinExistence type="predicted"/>
<evidence type="ECO:0000256" key="1">
    <source>
        <dbReference type="SAM" id="MobiDB-lite"/>
    </source>
</evidence>
<accession>A0A090MP05</accession>
<organism evidence="2 3">
    <name type="scientific">Afipia felis</name>
    <name type="common">Cat scratch disease bacillus</name>
    <dbReference type="NCBI Taxonomy" id="1035"/>
    <lineage>
        <taxon>Bacteria</taxon>
        <taxon>Pseudomonadati</taxon>
        <taxon>Pseudomonadota</taxon>
        <taxon>Alphaproteobacteria</taxon>
        <taxon>Hyphomicrobiales</taxon>
        <taxon>Nitrobacteraceae</taxon>
        <taxon>Afipia</taxon>
    </lineage>
</organism>
<gene>
    <name evidence="2" type="ORF">BN961_01410</name>
</gene>
<name>A0A090MP05_AFIFE</name>
<dbReference type="EMBL" id="CCAZ020000001">
    <property type="protein sequence ID" value="CEG08002.1"/>
    <property type="molecule type" value="Genomic_DNA"/>
</dbReference>
<evidence type="ECO:0000313" key="3">
    <source>
        <dbReference type="Proteomes" id="UP000035762"/>
    </source>
</evidence>